<organism evidence="7 8">
    <name type="scientific">Rhodococcus opacus</name>
    <name type="common">Nocardia opaca</name>
    <dbReference type="NCBI Taxonomy" id="37919"/>
    <lineage>
        <taxon>Bacteria</taxon>
        <taxon>Bacillati</taxon>
        <taxon>Actinomycetota</taxon>
        <taxon>Actinomycetes</taxon>
        <taxon>Mycobacteriales</taxon>
        <taxon>Nocardiaceae</taxon>
        <taxon>Rhodococcus</taxon>
    </lineage>
</organism>
<dbReference type="PANTHER" id="PTHR43802:SF1">
    <property type="entry name" value="IP11341P-RELATED"/>
    <property type="match status" value="1"/>
</dbReference>
<evidence type="ECO:0000256" key="4">
    <source>
        <dbReference type="ARBA" id="ARBA00023709"/>
    </source>
</evidence>
<keyword evidence="8" id="KW-1185">Reference proteome</keyword>
<evidence type="ECO:0000313" key="7">
    <source>
        <dbReference type="EMBL" id="MCZ4586949.1"/>
    </source>
</evidence>
<evidence type="ECO:0000256" key="2">
    <source>
        <dbReference type="ARBA" id="ARBA00005254"/>
    </source>
</evidence>
<evidence type="ECO:0000256" key="1">
    <source>
        <dbReference type="ARBA" id="ARBA00002994"/>
    </source>
</evidence>
<evidence type="ECO:0000256" key="6">
    <source>
        <dbReference type="RuleBase" id="RU003707"/>
    </source>
</evidence>
<dbReference type="InterPro" id="IPR029045">
    <property type="entry name" value="ClpP/crotonase-like_dom_sf"/>
</dbReference>
<accession>A0ABT4NHU8</accession>
<evidence type="ECO:0000256" key="5">
    <source>
        <dbReference type="ARBA" id="ARBA00023717"/>
    </source>
</evidence>
<dbReference type="InterPro" id="IPR001753">
    <property type="entry name" value="Enoyl-CoA_hydra/iso"/>
</dbReference>
<evidence type="ECO:0000256" key="3">
    <source>
        <dbReference type="ARBA" id="ARBA00022832"/>
    </source>
</evidence>
<sequence length="252" mass="26406">MTVERSGKRNRRGAAFLERHGPIAVITLNRPEVRNVVNSDVSAAVGAAMETLAHSPDLRVGILTGAGDTFCAGADLAALTAGHSIDAPGHPEWGFGGFVRHDIGKPLIAAVNGSASGGGLDLILACDAAIVSSHASLGSPGMGRYADCDPDARALGGRLQARSVFLGDALELETALRCGMVDRVVHPHEVLPEALRLARALATTIPPLEGIGAAVMRRRAGRNTIGHCERDAPRHPHQYRHGAQRVLRTSTI</sequence>
<comment type="catalytic activity">
    <reaction evidence="5">
        <text>a 4-saturated-(3S)-3-hydroxyacyl-CoA = a (3E)-enoyl-CoA + H2O</text>
        <dbReference type="Rhea" id="RHEA:20724"/>
        <dbReference type="ChEBI" id="CHEBI:15377"/>
        <dbReference type="ChEBI" id="CHEBI:58521"/>
        <dbReference type="ChEBI" id="CHEBI:137480"/>
        <dbReference type="EC" id="4.2.1.17"/>
    </reaction>
</comment>
<dbReference type="PANTHER" id="PTHR43802">
    <property type="entry name" value="ENOYL-COA HYDRATASE"/>
    <property type="match status" value="1"/>
</dbReference>
<comment type="similarity">
    <text evidence="2 6">Belongs to the enoyl-CoA hydratase/isomerase family.</text>
</comment>
<keyword evidence="3" id="KW-0276">Fatty acid metabolism</keyword>
<protein>
    <submittedName>
        <fullName evidence="7">Enoyl-CoA hydratase-related protein</fullName>
    </submittedName>
</protein>
<dbReference type="EMBL" id="JAPWIS010000014">
    <property type="protein sequence ID" value="MCZ4586949.1"/>
    <property type="molecule type" value="Genomic_DNA"/>
</dbReference>
<dbReference type="PROSITE" id="PS00166">
    <property type="entry name" value="ENOYL_COA_HYDRATASE"/>
    <property type="match status" value="1"/>
</dbReference>
<dbReference type="SUPFAM" id="SSF52096">
    <property type="entry name" value="ClpP/crotonase"/>
    <property type="match status" value="1"/>
</dbReference>
<dbReference type="Proteomes" id="UP001066327">
    <property type="component" value="Unassembled WGS sequence"/>
</dbReference>
<comment type="caution">
    <text evidence="7">The sequence shown here is derived from an EMBL/GenBank/DDBJ whole genome shotgun (WGS) entry which is preliminary data.</text>
</comment>
<comment type="function">
    <text evidence="1">Could possibly oxidize fatty acids using specific components.</text>
</comment>
<dbReference type="CDD" id="cd06558">
    <property type="entry name" value="crotonase-like"/>
    <property type="match status" value="1"/>
</dbReference>
<dbReference type="RefSeq" id="WP_210460741.1">
    <property type="nucleotide sequence ID" value="NZ_CP072193.1"/>
</dbReference>
<reference evidence="7" key="1">
    <citation type="submission" date="2022-12" db="EMBL/GenBank/DDBJ databases">
        <authorList>
            <person name="Krivoruchko A.V."/>
            <person name="Elkin A."/>
        </authorList>
    </citation>
    <scope>NUCLEOTIDE SEQUENCE</scope>
    <source>
        <strain evidence="7">IEGM 249</strain>
    </source>
</reference>
<gene>
    <name evidence="7" type="ORF">O4328_25235</name>
</gene>
<dbReference type="Gene3D" id="3.90.226.10">
    <property type="entry name" value="2-enoyl-CoA Hydratase, Chain A, domain 1"/>
    <property type="match status" value="1"/>
</dbReference>
<dbReference type="InterPro" id="IPR018376">
    <property type="entry name" value="Enoyl-CoA_hyd/isom_CS"/>
</dbReference>
<name>A0ABT4NHU8_RHOOP</name>
<keyword evidence="3" id="KW-0443">Lipid metabolism</keyword>
<dbReference type="Pfam" id="PF00378">
    <property type="entry name" value="ECH_1"/>
    <property type="match status" value="1"/>
</dbReference>
<proteinExistence type="inferred from homology"/>
<evidence type="ECO:0000313" key="8">
    <source>
        <dbReference type="Proteomes" id="UP001066327"/>
    </source>
</evidence>
<comment type="catalytic activity">
    <reaction evidence="4">
        <text>a (3S)-3-hydroxyacyl-CoA = a (2E)-enoyl-CoA + H2O</text>
        <dbReference type="Rhea" id="RHEA:16105"/>
        <dbReference type="ChEBI" id="CHEBI:15377"/>
        <dbReference type="ChEBI" id="CHEBI:57318"/>
        <dbReference type="ChEBI" id="CHEBI:58856"/>
        <dbReference type="EC" id="4.2.1.17"/>
    </reaction>
</comment>